<reference evidence="3 4" key="1">
    <citation type="submission" date="2023-02" db="EMBL/GenBank/DDBJ databases">
        <title>Streptomyces sp. SCA4-21 with antifungal activity against Fusarium oxysporum f. sp. cubense, Streptomyces sp. SCA2-17 with antifungal activity against Fusarium oxysporum f. sp. cubense.</title>
        <authorList>
            <person name="Qi D."/>
        </authorList>
    </citation>
    <scope>NUCLEOTIDE SEQUENCE [LARGE SCALE GENOMIC DNA]</scope>
    <source>
        <strain evidence="3 4">SCA4-21</strain>
    </source>
</reference>
<protein>
    <submittedName>
        <fullName evidence="3">DUF1707 domain-containing protein</fullName>
    </submittedName>
</protein>
<gene>
    <name evidence="3" type="ORF">PS467_16570</name>
</gene>
<dbReference type="Proteomes" id="UP001305606">
    <property type="component" value="Chromosome"/>
</dbReference>
<feature type="region of interest" description="Disordered" evidence="1">
    <location>
        <begin position="1"/>
        <end position="27"/>
    </location>
</feature>
<dbReference type="PANTHER" id="PTHR40763:SF4">
    <property type="entry name" value="DUF1707 DOMAIN-CONTAINING PROTEIN"/>
    <property type="match status" value="1"/>
</dbReference>
<dbReference type="EMBL" id="CP117522">
    <property type="protein sequence ID" value="WNE96828.1"/>
    <property type="molecule type" value="Genomic_DNA"/>
</dbReference>
<keyword evidence="4" id="KW-1185">Reference proteome</keyword>
<dbReference type="InterPro" id="IPR012551">
    <property type="entry name" value="DUF1707_SHOCT-like"/>
</dbReference>
<dbReference type="PANTHER" id="PTHR40763">
    <property type="entry name" value="MEMBRANE PROTEIN-RELATED"/>
    <property type="match status" value="1"/>
</dbReference>
<evidence type="ECO:0000313" key="4">
    <source>
        <dbReference type="Proteomes" id="UP001305606"/>
    </source>
</evidence>
<evidence type="ECO:0000256" key="1">
    <source>
        <dbReference type="SAM" id="MobiDB-lite"/>
    </source>
</evidence>
<name>A0ABY9UZE9_9ACTN</name>
<dbReference type="RefSeq" id="WP_311035942.1">
    <property type="nucleotide sequence ID" value="NZ_CP117522.1"/>
</dbReference>
<feature type="compositionally biased region" description="Basic and acidic residues" evidence="1">
    <location>
        <begin position="245"/>
        <end position="274"/>
    </location>
</feature>
<accession>A0ABY9UZE9</accession>
<evidence type="ECO:0000313" key="3">
    <source>
        <dbReference type="EMBL" id="WNE96828.1"/>
    </source>
</evidence>
<proteinExistence type="predicted"/>
<dbReference type="Pfam" id="PF08044">
    <property type="entry name" value="DUF1707"/>
    <property type="match status" value="1"/>
</dbReference>
<sequence length="293" mass="31856">MTSAGSSQGTSPDLPDPAGMRASDAERERIAEILREAVAEGRLDMEEFEERLGAAYAARTHGQLEPLVRDLPVPGTAVPAPLSADAAGPAARGGWAGRIGGAPTSKWAVAIMGGFQRKGTWTAPRAFTAIALMGGGEIDLREARFEDRDVVIRCFALMGGVQIIVPPDLDTHVGGIGLMGGFDHTGSADGDPTGPRVTVTGLAVFGGVSVERKLRKEEHKRLKQERRRLKAERRELLRAERRELRGTRREERETRREDREARRLSLEKDIRDDQGCPGVRPGTPRGEVRDDQG</sequence>
<organism evidence="3 4">
    <name type="scientific">Streptomyces luomodiensis</name>
    <dbReference type="NCBI Taxonomy" id="3026192"/>
    <lineage>
        <taxon>Bacteria</taxon>
        <taxon>Bacillati</taxon>
        <taxon>Actinomycetota</taxon>
        <taxon>Actinomycetes</taxon>
        <taxon>Kitasatosporales</taxon>
        <taxon>Streptomycetaceae</taxon>
        <taxon>Streptomyces</taxon>
    </lineage>
</organism>
<evidence type="ECO:0000259" key="2">
    <source>
        <dbReference type="Pfam" id="PF08044"/>
    </source>
</evidence>
<feature type="domain" description="DUF1707" evidence="2">
    <location>
        <begin position="20"/>
        <end position="72"/>
    </location>
</feature>
<feature type="region of interest" description="Disordered" evidence="1">
    <location>
        <begin position="245"/>
        <end position="293"/>
    </location>
</feature>
<feature type="compositionally biased region" description="Polar residues" evidence="1">
    <location>
        <begin position="1"/>
        <end position="11"/>
    </location>
</feature>